<reference evidence="2" key="1">
    <citation type="submission" date="2016-11" db="EMBL/GenBank/DDBJ databases">
        <authorList>
            <person name="Varghese N."/>
            <person name="Submissions S."/>
        </authorList>
    </citation>
    <scope>NUCLEOTIDE SEQUENCE [LARGE SCALE GENOMIC DNA]</scope>
    <source>
        <strain evidence="2">DSM 18095</strain>
    </source>
</reference>
<dbReference type="Proteomes" id="UP000184114">
    <property type="component" value="Unassembled WGS sequence"/>
</dbReference>
<gene>
    <name evidence="1" type="ORF">SAMN02745784_02697</name>
</gene>
<evidence type="ECO:0000313" key="1">
    <source>
        <dbReference type="EMBL" id="SHF06932.1"/>
    </source>
</evidence>
<dbReference type="EMBL" id="FQTY01000018">
    <property type="protein sequence ID" value="SHF06932.1"/>
    <property type="molecule type" value="Genomic_DNA"/>
</dbReference>
<name>A0A1M4YN55_9FIRM</name>
<protein>
    <submittedName>
        <fullName evidence="1">Uncharacterized protein</fullName>
    </submittedName>
</protein>
<evidence type="ECO:0000313" key="2">
    <source>
        <dbReference type="Proteomes" id="UP000184114"/>
    </source>
</evidence>
<dbReference type="RefSeq" id="WP_072977202.1">
    <property type="nucleotide sequence ID" value="NZ_FQTY01000018.1"/>
</dbReference>
<organism evidence="1 2">
    <name type="scientific">Tissierella praeacuta DSM 18095</name>
    <dbReference type="NCBI Taxonomy" id="1123404"/>
    <lineage>
        <taxon>Bacteria</taxon>
        <taxon>Bacillati</taxon>
        <taxon>Bacillota</taxon>
        <taxon>Tissierellia</taxon>
        <taxon>Tissierellales</taxon>
        <taxon>Tissierellaceae</taxon>
        <taxon>Tissierella</taxon>
    </lineage>
</organism>
<dbReference type="AlphaFoldDB" id="A0A1M4YN55"/>
<keyword evidence="2" id="KW-1185">Reference proteome</keyword>
<accession>A0A1M4YN55</accession>
<sequence length="119" mass="14646">MEEEIFAHGLDFNEFCRYREQYNNQIIKIQRKMDYFLFRDKNFIKDDIFLEDMFLESILVDVRALLMENARYKKNYTLQNSFRINSDNEKDINFKIECEIYNLLKDTYLPDGETSFFEQ</sequence>
<dbReference type="GeneID" id="90995461"/>
<proteinExistence type="predicted"/>
<dbReference type="STRING" id="1123404.SAMN02745784_02697"/>